<dbReference type="SUPFAM" id="SSF103088">
    <property type="entry name" value="OmpA-like"/>
    <property type="match status" value="1"/>
</dbReference>
<evidence type="ECO:0000256" key="6">
    <source>
        <dbReference type="ARBA" id="ARBA00023136"/>
    </source>
</evidence>
<reference evidence="10 11" key="1">
    <citation type="submission" date="2017-10" db="EMBL/GenBank/DDBJ databases">
        <title>Genomic analysis of the genus Acetobacter.</title>
        <authorList>
            <person name="Kim K.H."/>
            <person name="Chun B.H."/>
            <person name="Son A.R."/>
            <person name="Jeon C.O."/>
        </authorList>
    </citation>
    <scope>NUCLEOTIDE SEQUENCE [LARGE SCALE GENOMIC DNA]</scope>
    <source>
        <strain evidence="10 11">LHT 2458</strain>
    </source>
</reference>
<dbReference type="EMBL" id="PEBQ01000184">
    <property type="protein sequence ID" value="PHY92850.1"/>
    <property type="molecule type" value="Genomic_DNA"/>
</dbReference>
<dbReference type="InterPro" id="IPR006665">
    <property type="entry name" value="OmpA-like"/>
</dbReference>
<dbReference type="InterPro" id="IPR050330">
    <property type="entry name" value="Bact_OuterMem_StrucFunc"/>
</dbReference>
<evidence type="ECO:0000256" key="7">
    <source>
        <dbReference type="PROSITE-ProRule" id="PRU00473"/>
    </source>
</evidence>
<sequence length="374" mass="39958">MPNDNQRPIIIVKKEDSGGEGHHGGAWKIAYADFMTAMMAFFLLMWLINATSEEQKKGIAQFFNPMADKSAFTATTDSLLEASPLTSPSSIKLAKNSDVEANSSGNGNGKTNDGSSTEQSAPSTGTTTSDDIDSGLTSILQPGSPSIIPIGGPQTGAAKLGSKVGSSSQDRLSSGSESAASIQEQKSIDAAIEGIKSDIQKKPNIQNAEKNLRFEVGSDEIRIELTDTDHQAMFDTGSVAPNKTASLMLAAIGKWLSPLPEKVSILGETDGIAYHVRKGNAFGLSNWTLSEMRADKAREILVKSGYPDKNIESVSGLADRNLADPSHPDAPENRRIVIILHRRNPISSSLLQRDKLAPMSAQHDGRDIKAEKQN</sequence>
<evidence type="ECO:0000259" key="9">
    <source>
        <dbReference type="PROSITE" id="PS51123"/>
    </source>
</evidence>
<feature type="compositionally biased region" description="Polar residues" evidence="8">
    <location>
        <begin position="99"/>
        <end position="122"/>
    </location>
</feature>
<feature type="domain" description="OmpA-like" evidence="9">
    <location>
        <begin position="221"/>
        <end position="344"/>
    </location>
</feature>
<comment type="subcellular location">
    <subcellularLocation>
        <location evidence="1">Cell membrane</location>
        <topology evidence="1">Single-pass membrane protein</topology>
    </subcellularLocation>
</comment>
<dbReference type="InterPro" id="IPR036737">
    <property type="entry name" value="OmpA-like_sf"/>
</dbReference>
<feature type="compositionally biased region" description="Low complexity" evidence="8">
    <location>
        <begin position="166"/>
        <end position="178"/>
    </location>
</feature>
<evidence type="ECO:0000256" key="5">
    <source>
        <dbReference type="ARBA" id="ARBA00022989"/>
    </source>
</evidence>
<keyword evidence="6 7" id="KW-0472">Membrane</keyword>
<keyword evidence="3" id="KW-1003">Cell membrane</keyword>
<accession>A0A2G4R8H9</accession>
<comment type="caution">
    <text evidence="10">The sequence shown here is derived from an EMBL/GenBank/DDBJ whole genome shotgun (WGS) entry which is preliminary data.</text>
</comment>
<keyword evidence="11" id="KW-1185">Reference proteome</keyword>
<dbReference type="PANTHER" id="PTHR30329:SF21">
    <property type="entry name" value="LIPOPROTEIN YIAD-RELATED"/>
    <property type="match status" value="1"/>
</dbReference>
<keyword evidence="5" id="KW-1133">Transmembrane helix</keyword>
<evidence type="ECO:0000256" key="3">
    <source>
        <dbReference type="ARBA" id="ARBA00022475"/>
    </source>
</evidence>
<dbReference type="AlphaFoldDB" id="A0A2G4R8H9"/>
<protein>
    <submittedName>
        <fullName evidence="10">Chemotaxis protein MotB</fullName>
    </submittedName>
</protein>
<dbReference type="GO" id="GO:0005886">
    <property type="term" value="C:plasma membrane"/>
    <property type="evidence" value="ECO:0007669"/>
    <property type="project" value="UniProtKB-SubCell"/>
</dbReference>
<dbReference type="RefSeq" id="WP_099542160.1">
    <property type="nucleotide sequence ID" value="NZ_PEBQ01000184.1"/>
</dbReference>
<dbReference type="Pfam" id="PF00691">
    <property type="entry name" value="OmpA"/>
    <property type="match status" value="1"/>
</dbReference>
<dbReference type="Gene3D" id="3.30.1330.60">
    <property type="entry name" value="OmpA-like domain"/>
    <property type="match status" value="1"/>
</dbReference>
<feature type="region of interest" description="Disordered" evidence="8">
    <location>
        <begin position="351"/>
        <end position="374"/>
    </location>
</feature>
<feature type="compositionally biased region" description="Low complexity" evidence="8">
    <location>
        <begin position="123"/>
        <end position="152"/>
    </location>
</feature>
<feature type="region of interest" description="Disordered" evidence="8">
    <location>
        <begin position="90"/>
        <end position="183"/>
    </location>
</feature>
<gene>
    <name evidence="10" type="ORF">CSR02_14570</name>
</gene>
<evidence type="ECO:0000313" key="11">
    <source>
        <dbReference type="Proteomes" id="UP000228751"/>
    </source>
</evidence>
<dbReference type="Pfam" id="PF13677">
    <property type="entry name" value="MotB_plug"/>
    <property type="match status" value="1"/>
</dbReference>
<keyword evidence="4" id="KW-0812">Transmembrane</keyword>
<dbReference type="Proteomes" id="UP000228751">
    <property type="component" value="Unassembled WGS sequence"/>
</dbReference>
<evidence type="ECO:0000313" key="10">
    <source>
        <dbReference type="EMBL" id="PHY92850.1"/>
    </source>
</evidence>
<evidence type="ECO:0000256" key="8">
    <source>
        <dbReference type="SAM" id="MobiDB-lite"/>
    </source>
</evidence>
<comment type="similarity">
    <text evidence="2">Belongs to the MotB family.</text>
</comment>
<dbReference type="OrthoDB" id="7170686at2"/>
<evidence type="ECO:0000256" key="1">
    <source>
        <dbReference type="ARBA" id="ARBA00004162"/>
    </source>
</evidence>
<organism evidence="10 11">
    <name type="scientific">Acetobacter pomorum</name>
    <dbReference type="NCBI Taxonomy" id="65959"/>
    <lineage>
        <taxon>Bacteria</taxon>
        <taxon>Pseudomonadati</taxon>
        <taxon>Pseudomonadota</taxon>
        <taxon>Alphaproteobacteria</taxon>
        <taxon>Acetobacterales</taxon>
        <taxon>Acetobacteraceae</taxon>
        <taxon>Acetobacter</taxon>
    </lineage>
</organism>
<evidence type="ECO:0000256" key="4">
    <source>
        <dbReference type="ARBA" id="ARBA00022692"/>
    </source>
</evidence>
<proteinExistence type="inferred from homology"/>
<dbReference type="PANTHER" id="PTHR30329">
    <property type="entry name" value="STATOR ELEMENT OF FLAGELLAR MOTOR COMPLEX"/>
    <property type="match status" value="1"/>
</dbReference>
<dbReference type="PROSITE" id="PS51123">
    <property type="entry name" value="OMPA_2"/>
    <property type="match status" value="1"/>
</dbReference>
<name>A0A2G4R8H9_9PROT</name>
<dbReference type="InterPro" id="IPR025713">
    <property type="entry name" value="MotB-like_N_dom"/>
</dbReference>
<evidence type="ECO:0000256" key="2">
    <source>
        <dbReference type="ARBA" id="ARBA00008914"/>
    </source>
</evidence>
<feature type="compositionally biased region" description="Basic and acidic residues" evidence="8">
    <location>
        <begin position="363"/>
        <end position="374"/>
    </location>
</feature>